<keyword evidence="9 10" id="KW-0544">Nucleosome core</keyword>
<dbReference type="GO" id="GO:0046982">
    <property type="term" value="F:protein heterodimerization activity"/>
    <property type="evidence" value="ECO:0007669"/>
    <property type="project" value="InterPro"/>
</dbReference>
<evidence type="ECO:0000256" key="5">
    <source>
        <dbReference type="ARBA" id="ARBA00011538"/>
    </source>
</evidence>
<evidence type="ECO:0000256" key="1">
    <source>
        <dbReference type="ARBA" id="ARBA00002001"/>
    </source>
</evidence>
<dbReference type="AlphaFoldDB" id="A0AAV7SIT9"/>
<dbReference type="CDD" id="cd22912">
    <property type="entry name" value="HFD_H4"/>
    <property type="match status" value="1"/>
</dbReference>
<dbReference type="GO" id="GO:0003677">
    <property type="term" value="F:DNA binding"/>
    <property type="evidence" value="ECO:0007669"/>
    <property type="project" value="UniProtKB-KW"/>
</dbReference>
<dbReference type="SMART" id="SM00417">
    <property type="entry name" value="H4"/>
    <property type="match status" value="1"/>
</dbReference>
<evidence type="ECO:0000256" key="3">
    <source>
        <dbReference type="ARBA" id="ARBA00004286"/>
    </source>
</evidence>
<comment type="subunit">
    <text evidence="5 10">The nucleosome is a histone octamer containing two molecules each of H2A, H2B, H3 and H4 assembled in one H3-H4 heterotetramer and two H2A-H2B heterodimers. The octamer wraps approximately 147 bp of DNA.</text>
</comment>
<comment type="function">
    <text evidence="1 10">Core component of nucleosome. Nucleosomes wrap and compact DNA into chromatin, limiting DNA accessibility to the cellular machineries which require DNA as a template. Histones thereby play a central role in transcription regulation, DNA repair, DNA replication and chromosomal stability. DNA accessibility is regulated via a complex set of post-translational modifications of histones, also called histone code, and nucleosome remodeling.</text>
</comment>
<dbReference type="PRINTS" id="PR00623">
    <property type="entry name" value="HISTONEH4"/>
</dbReference>
<dbReference type="InterPro" id="IPR009072">
    <property type="entry name" value="Histone-fold"/>
</dbReference>
<protein>
    <recommendedName>
        <fullName evidence="10">Histone H4</fullName>
    </recommendedName>
</protein>
<dbReference type="SUPFAM" id="SSF47113">
    <property type="entry name" value="Histone-fold"/>
    <property type="match status" value="1"/>
</dbReference>
<dbReference type="EMBL" id="JANPWB010000008">
    <property type="protein sequence ID" value="KAJ1164007.1"/>
    <property type="molecule type" value="Genomic_DNA"/>
</dbReference>
<proteinExistence type="inferred from homology"/>
<dbReference type="PANTHER" id="PTHR10484">
    <property type="entry name" value="HISTONE H4"/>
    <property type="match status" value="1"/>
</dbReference>
<dbReference type="GO" id="GO:0005634">
    <property type="term" value="C:nucleus"/>
    <property type="evidence" value="ECO:0007669"/>
    <property type="project" value="UniProtKB-SubCell"/>
</dbReference>
<reference evidence="11" key="1">
    <citation type="journal article" date="2022" name="bioRxiv">
        <title>Sequencing and chromosome-scale assembly of the giantPleurodeles waltlgenome.</title>
        <authorList>
            <person name="Brown T."/>
            <person name="Elewa A."/>
            <person name="Iarovenko S."/>
            <person name="Subramanian E."/>
            <person name="Araus A.J."/>
            <person name="Petzold A."/>
            <person name="Susuki M."/>
            <person name="Suzuki K.-i.T."/>
            <person name="Hayashi T."/>
            <person name="Toyoda A."/>
            <person name="Oliveira C."/>
            <person name="Osipova E."/>
            <person name="Leigh N.D."/>
            <person name="Simon A."/>
            <person name="Yun M.H."/>
        </authorList>
    </citation>
    <scope>NUCLEOTIDE SEQUENCE</scope>
    <source>
        <strain evidence="11">20211129_DDA</strain>
        <tissue evidence="11">Liver</tissue>
    </source>
</reference>
<evidence type="ECO:0000256" key="8">
    <source>
        <dbReference type="ARBA" id="ARBA00023242"/>
    </source>
</evidence>
<sequence length="170" mass="18683">MFEDANSDYCIRVSEWMPASGSADRADTRVTAAVSWCYTWLAPVTCAAYSALRETEARNGRARGRTGGGNYGMHRCSFTLYLRYKPNKPGKGLGKVGSKRHRKLLRDNIQGITKPAIHRLARGGGVKRISGLTFEETHGVLKVFLENVIQDAVTYTEPAKGKTATTTDVV</sequence>
<dbReference type="GO" id="GO:0000786">
    <property type="term" value="C:nucleosome"/>
    <property type="evidence" value="ECO:0007669"/>
    <property type="project" value="UniProtKB-KW"/>
</dbReference>
<evidence type="ECO:0000313" key="12">
    <source>
        <dbReference type="Proteomes" id="UP001066276"/>
    </source>
</evidence>
<evidence type="ECO:0000256" key="6">
    <source>
        <dbReference type="ARBA" id="ARBA00022454"/>
    </source>
</evidence>
<accession>A0AAV7SIT9</accession>
<keyword evidence="12" id="KW-1185">Reference proteome</keyword>
<keyword evidence="8 10" id="KW-0539">Nucleus</keyword>
<gene>
    <name evidence="11" type="ORF">NDU88_004454</name>
</gene>
<keyword evidence="6 10" id="KW-0158">Chromosome</keyword>
<dbReference type="Proteomes" id="UP001066276">
    <property type="component" value="Chromosome 4_2"/>
</dbReference>
<comment type="caution">
    <text evidence="11">The sequence shown here is derived from an EMBL/GenBank/DDBJ whole genome shotgun (WGS) entry which is preliminary data.</text>
</comment>
<evidence type="ECO:0000313" key="11">
    <source>
        <dbReference type="EMBL" id="KAJ1164007.1"/>
    </source>
</evidence>
<evidence type="ECO:0000256" key="9">
    <source>
        <dbReference type="ARBA" id="ARBA00023269"/>
    </source>
</evidence>
<dbReference type="FunFam" id="1.10.20.10:FF:000012">
    <property type="entry name" value="Histone H4"/>
    <property type="match status" value="1"/>
</dbReference>
<name>A0AAV7SIT9_PLEWA</name>
<organism evidence="11 12">
    <name type="scientific">Pleurodeles waltl</name>
    <name type="common">Iberian ribbed newt</name>
    <dbReference type="NCBI Taxonomy" id="8319"/>
    <lineage>
        <taxon>Eukaryota</taxon>
        <taxon>Metazoa</taxon>
        <taxon>Chordata</taxon>
        <taxon>Craniata</taxon>
        <taxon>Vertebrata</taxon>
        <taxon>Euteleostomi</taxon>
        <taxon>Amphibia</taxon>
        <taxon>Batrachia</taxon>
        <taxon>Caudata</taxon>
        <taxon>Salamandroidea</taxon>
        <taxon>Salamandridae</taxon>
        <taxon>Pleurodelinae</taxon>
        <taxon>Pleurodeles</taxon>
    </lineage>
</organism>
<evidence type="ECO:0000256" key="4">
    <source>
        <dbReference type="ARBA" id="ARBA00006564"/>
    </source>
</evidence>
<comment type="subcellular location">
    <subcellularLocation>
        <location evidence="3">Chromosome</location>
    </subcellularLocation>
    <subcellularLocation>
        <location evidence="2">Nucleus</location>
    </subcellularLocation>
</comment>
<dbReference type="GO" id="GO:0030527">
    <property type="term" value="F:structural constituent of chromatin"/>
    <property type="evidence" value="ECO:0007669"/>
    <property type="project" value="InterPro"/>
</dbReference>
<dbReference type="Gene3D" id="1.10.20.10">
    <property type="entry name" value="Histone, subunit A"/>
    <property type="match status" value="1"/>
</dbReference>
<evidence type="ECO:0000256" key="2">
    <source>
        <dbReference type="ARBA" id="ARBA00004123"/>
    </source>
</evidence>
<evidence type="ECO:0000256" key="10">
    <source>
        <dbReference type="RuleBase" id="RU000528"/>
    </source>
</evidence>
<evidence type="ECO:0000256" key="7">
    <source>
        <dbReference type="ARBA" id="ARBA00023125"/>
    </source>
</evidence>
<keyword evidence="7 10" id="KW-0238">DNA-binding</keyword>
<comment type="similarity">
    <text evidence="4 10">Belongs to the histone H4 family.</text>
</comment>
<dbReference type="InterPro" id="IPR001951">
    <property type="entry name" value="Histone_H4"/>
</dbReference>